<reference evidence="2 3" key="1">
    <citation type="submission" date="2016-10" db="EMBL/GenBank/DDBJ databases">
        <authorList>
            <person name="de Groot N.N."/>
        </authorList>
    </citation>
    <scope>NUCLEOTIDE SEQUENCE [LARGE SCALE GENOMIC DNA]</scope>
    <source>
        <strain evidence="3">P4B,CCM 7963,CECT 7998,DSM 25260,IBRC-M 10614,KCTC 13821</strain>
    </source>
</reference>
<proteinExistence type="predicted"/>
<evidence type="ECO:0000313" key="2">
    <source>
        <dbReference type="EMBL" id="SDH64720.1"/>
    </source>
</evidence>
<dbReference type="AlphaFoldDB" id="A0A1G8E4R3"/>
<evidence type="ECO:0000256" key="1">
    <source>
        <dbReference type="SAM" id="MobiDB-lite"/>
    </source>
</evidence>
<dbReference type="EMBL" id="FNDU01000002">
    <property type="protein sequence ID" value="SDH64720.1"/>
    <property type="molecule type" value="Genomic_DNA"/>
</dbReference>
<keyword evidence="3" id="KW-1185">Reference proteome</keyword>
<sequence length="231" mass="25277">MKQLAQAASQTSSSRIGSSDFDSSKSLASQEWEGADNWKAGIVEKETITLDERQQTFSIEKENLLDTAAEDMVVKVNGKLYDVVTDDTPVEDNKVHVSFSTENDKIDFVFFEALAADSDISVQYFTKDASETFTPSEAKDSFQLKKGAIDANAMTITIDGGHPLDIITDSGAELTADQAYVDTETGKIRLGAETEGPVKVTYTQQYMSGGLTTFDEQGEAIKDRFFVQSSQ</sequence>
<dbReference type="RefSeq" id="WP_091580932.1">
    <property type="nucleotide sequence ID" value="NZ_FNDU01000002.1"/>
</dbReference>
<name>A0A1G8E4R3_9BACI</name>
<accession>A0A1G8E4R3</accession>
<feature type="region of interest" description="Disordered" evidence="1">
    <location>
        <begin position="1"/>
        <end position="23"/>
    </location>
</feature>
<organism evidence="2 3">
    <name type="scientific">Alteribacillus bidgolensis</name>
    <dbReference type="NCBI Taxonomy" id="930129"/>
    <lineage>
        <taxon>Bacteria</taxon>
        <taxon>Bacillati</taxon>
        <taxon>Bacillota</taxon>
        <taxon>Bacilli</taxon>
        <taxon>Bacillales</taxon>
        <taxon>Bacillaceae</taxon>
        <taxon>Alteribacillus</taxon>
    </lineage>
</organism>
<gene>
    <name evidence="2" type="ORF">SAMN05216352_10267</name>
</gene>
<dbReference type="STRING" id="930129.SAMN05216352_10267"/>
<evidence type="ECO:0000313" key="3">
    <source>
        <dbReference type="Proteomes" id="UP000199017"/>
    </source>
</evidence>
<dbReference type="Proteomes" id="UP000199017">
    <property type="component" value="Unassembled WGS sequence"/>
</dbReference>
<protein>
    <submittedName>
        <fullName evidence="2">Uncharacterized protein</fullName>
    </submittedName>
</protein>